<comment type="caution">
    <text evidence="2">The sequence shown here is derived from an EMBL/GenBank/DDBJ whole genome shotgun (WGS) entry which is preliminary data.</text>
</comment>
<keyword evidence="3" id="KW-1185">Reference proteome</keyword>
<reference evidence="2" key="1">
    <citation type="submission" date="2022-08" db="EMBL/GenBank/DDBJ databases">
        <title>A Global Phylogenomic Analysis of the Shiitake Genus Lentinula.</title>
        <authorList>
            <consortium name="DOE Joint Genome Institute"/>
            <person name="Sierra-Patev S."/>
            <person name="Min B."/>
            <person name="Naranjo-Ortiz M."/>
            <person name="Looney B."/>
            <person name="Konkel Z."/>
            <person name="Slot J.C."/>
            <person name="Sakamoto Y."/>
            <person name="Steenwyk J.L."/>
            <person name="Rokas A."/>
            <person name="Carro J."/>
            <person name="Camarero S."/>
            <person name="Ferreira P."/>
            <person name="Molpeceres G."/>
            <person name="Ruiz-Duenas F.J."/>
            <person name="Serrano A."/>
            <person name="Henrissat B."/>
            <person name="Drula E."/>
            <person name="Hughes K.W."/>
            <person name="Mata J.L."/>
            <person name="Ishikawa N.K."/>
            <person name="Vargas-Isla R."/>
            <person name="Ushijima S."/>
            <person name="Smith C.A."/>
            <person name="Ahrendt S."/>
            <person name="Andreopoulos W."/>
            <person name="He G."/>
            <person name="Labutti K."/>
            <person name="Lipzen A."/>
            <person name="Ng V."/>
            <person name="Riley R."/>
            <person name="Sandor L."/>
            <person name="Barry K."/>
            <person name="Martinez A.T."/>
            <person name="Xiao Y."/>
            <person name="Gibbons J.G."/>
            <person name="Terashima K."/>
            <person name="Grigoriev I.V."/>
            <person name="Hibbett D.S."/>
        </authorList>
    </citation>
    <scope>NUCLEOTIDE SEQUENCE</scope>
    <source>
        <strain evidence="2">RHP3577 ss4</strain>
    </source>
</reference>
<gene>
    <name evidence="2" type="ORF">C8R41DRAFT_733651</name>
</gene>
<evidence type="ECO:0000313" key="3">
    <source>
        <dbReference type="Proteomes" id="UP001150217"/>
    </source>
</evidence>
<proteinExistence type="predicted"/>
<feature type="compositionally biased region" description="Acidic residues" evidence="1">
    <location>
        <begin position="230"/>
        <end position="239"/>
    </location>
</feature>
<sequence length="308" mass="33506">ASSTETEWEVYARLLLPRKRGYPLWLPKPHQGLPEEYRRVGVRIGDVGILNELGGFDYLFNACLPADHPVNIGRVPPDFRHLQGVDVSGTTELAQNSRAGSHVANPEFHTSRDSKGFRTSYSPVSTFCSYVCSGVSKEVGAGLSFTSSATKGSLLILPEGASQIDHQEYTKFYRFAAECARSWYMYVNGPLARGAHNGSLYLVTGCDKARAWGVASFVDARPGSVSLDFVPEEPDDEGGPPEYSFSKCNSASSSSDADNIFQNQSGCVFLRGFKIAVKIPPFMTSSNVAAKVTYIGQLGPDDLLPQSR</sequence>
<evidence type="ECO:0000313" key="2">
    <source>
        <dbReference type="EMBL" id="KAJ4493177.1"/>
    </source>
</evidence>
<name>A0ABQ8VL32_9AGAR</name>
<feature type="non-terminal residue" evidence="2">
    <location>
        <position position="1"/>
    </location>
</feature>
<dbReference type="EMBL" id="JANVFT010000036">
    <property type="protein sequence ID" value="KAJ4493177.1"/>
    <property type="molecule type" value="Genomic_DNA"/>
</dbReference>
<protein>
    <submittedName>
        <fullName evidence="2">Uncharacterized protein</fullName>
    </submittedName>
</protein>
<accession>A0ABQ8VL32</accession>
<organism evidence="2 3">
    <name type="scientific">Lentinula lateritia</name>
    <dbReference type="NCBI Taxonomy" id="40482"/>
    <lineage>
        <taxon>Eukaryota</taxon>
        <taxon>Fungi</taxon>
        <taxon>Dikarya</taxon>
        <taxon>Basidiomycota</taxon>
        <taxon>Agaricomycotina</taxon>
        <taxon>Agaricomycetes</taxon>
        <taxon>Agaricomycetidae</taxon>
        <taxon>Agaricales</taxon>
        <taxon>Marasmiineae</taxon>
        <taxon>Omphalotaceae</taxon>
        <taxon>Lentinula</taxon>
    </lineage>
</organism>
<feature type="non-terminal residue" evidence="2">
    <location>
        <position position="308"/>
    </location>
</feature>
<evidence type="ECO:0000256" key="1">
    <source>
        <dbReference type="SAM" id="MobiDB-lite"/>
    </source>
</evidence>
<feature type="region of interest" description="Disordered" evidence="1">
    <location>
        <begin position="228"/>
        <end position="250"/>
    </location>
</feature>
<dbReference type="Proteomes" id="UP001150217">
    <property type="component" value="Unassembled WGS sequence"/>
</dbReference>